<dbReference type="PANTHER" id="PTHR23501:SF191">
    <property type="entry name" value="VACUOLAR BASIC AMINO ACID TRANSPORTER 4"/>
    <property type="match status" value="1"/>
</dbReference>
<keyword evidence="10" id="KW-1185">Reference proteome</keyword>
<keyword evidence="2" id="KW-0813">Transport</keyword>
<dbReference type="InterPro" id="IPR036259">
    <property type="entry name" value="MFS_trans_sf"/>
</dbReference>
<feature type="transmembrane region" description="Helical" evidence="7">
    <location>
        <begin position="30"/>
        <end position="50"/>
    </location>
</feature>
<dbReference type="PROSITE" id="PS50850">
    <property type="entry name" value="MFS"/>
    <property type="match status" value="1"/>
</dbReference>
<dbReference type="Proteomes" id="UP000438448">
    <property type="component" value="Unassembled WGS sequence"/>
</dbReference>
<evidence type="ECO:0000256" key="7">
    <source>
        <dbReference type="SAM" id="Phobius"/>
    </source>
</evidence>
<dbReference type="GO" id="GO:0022857">
    <property type="term" value="F:transmembrane transporter activity"/>
    <property type="evidence" value="ECO:0007669"/>
    <property type="project" value="InterPro"/>
</dbReference>
<evidence type="ECO:0000256" key="6">
    <source>
        <dbReference type="SAM" id="MobiDB-lite"/>
    </source>
</evidence>
<organism evidence="9 10">
    <name type="scientific">Nocardia macrotermitis</name>
    <dbReference type="NCBI Taxonomy" id="2585198"/>
    <lineage>
        <taxon>Bacteria</taxon>
        <taxon>Bacillati</taxon>
        <taxon>Actinomycetota</taxon>
        <taxon>Actinomycetes</taxon>
        <taxon>Mycobacteriales</taxon>
        <taxon>Nocardiaceae</taxon>
        <taxon>Nocardia</taxon>
    </lineage>
</organism>
<dbReference type="InterPro" id="IPR020846">
    <property type="entry name" value="MFS_dom"/>
</dbReference>
<gene>
    <name evidence="9" type="ORF">NRB20_43310</name>
</gene>
<dbReference type="Pfam" id="PF07690">
    <property type="entry name" value="MFS_1"/>
    <property type="match status" value="1"/>
</dbReference>
<evidence type="ECO:0000256" key="4">
    <source>
        <dbReference type="ARBA" id="ARBA00022989"/>
    </source>
</evidence>
<feature type="compositionally biased region" description="Polar residues" evidence="6">
    <location>
        <begin position="294"/>
        <end position="303"/>
    </location>
</feature>
<comment type="caution">
    <text evidence="9">The sequence shown here is derived from an EMBL/GenBank/DDBJ whole genome shotgun (WGS) entry which is preliminary data.</text>
</comment>
<dbReference type="SUPFAM" id="SSF103473">
    <property type="entry name" value="MFS general substrate transporter"/>
    <property type="match status" value="1"/>
</dbReference>
<evidence type="ECO:0000256" key="2">
    <source>
        <dbReference type="ARBA" id="ARBA00022448"/>
    </source>
</evidence>
<feature type="transmembrane region" description="Helical" evidence="7">
    <location>
        <begin position="180"/>
        <end position="199"/>
    </location>
</feature>
<name>A0A7K0D6P2_9NOCA</name>
<feature type="transmembrane region" description="Helical" evidence="7">
    <location>
        <begin position="120"/>
        <end position="143"/>
    </location>
</feature>
<evidence type="ECO:0000313" key="10">
    <source>
        <dbReference type="Proteomes" id="UP000438448"/>
    </source>
</evidence>
<evidence type="ECO:0000256" key="3">
    <source>
        <dbReference type="ARBA" id="ARBA00022692"/>
    </source>
</evidence>
<evidence type="ECO:0000256" key="1">
    <source>
        <dbReference type="ARBA" id="ARBA00004429"/>
    </source>
</evidence>
<evidence type="ECO:0000256" key="5">
    <source>
        <dbReference type="ARBA" id="ARBA00023136"/>
    </source>
</evidence>
<feature type="transmembrane region" description="Helical" evidence="7">
    <location>
        <begin position="62"/>
        <end position="89"/>
    </location>
</feature>
<evidence type="ECO:0000259" key="8">
    <source>
        <dbReference type="PROSITE" id="PS50850"/>
    </source>
</evidence>
<keyword evidence="5 7" id="KW-0472">Membrane</keyword>
<feature type="transmembrane region" description="Helical" evidence="7">
    <location>
        <begin position="96"/>
        <end position="114"/>
    </location>
</feature>
<keyword evidence="3 7" id="KW-0812">Transmembrane</keyword>
<feature type="compositionally biased region" description="Polar residues" evidence="6">
    <location>
        <begin position="229"/>
        <end position="257"/>
    </location>
</feature>
<feature type="transmembrane region" description="Helical" evidence="7">
    <location>
        <begin position="155"/>
        <end position="174"/>
    </location>
</feature>
<dbReference type="AlphaFoldDB" id="A0A7K0D6P2"/>
<dbReference type="PANTHER" id="PTHR23501">
    <property type="entry name" value="MAJOR FACILITATOR SUPERFAMILY"/>
    <property type="match status" value="1"/>
</dbReference>
<dbReference type="GO" id="GO:0005886">
    <property type="term" value="C:plasma membrane"/>
    <property type="evidence" value="ECO:0007669"/>
    <property type="project" value="UniProtKB-SubCell"/>
</dbReference>
<dbReference type="InterPro" id="IPR011701">
    <property type="entry name" value="MFS"/>
</dbReference>
<protein>
    <recommendedName>
        <fullName evidence="8">Major facilitator superfamily (MFS) profile domain-containing protein</fullName>
    </recommendedName>
</protein>
<accession>A0A7K0D6P2</accession>
<evidence type="ECO:0000313" key="9">
    <source>
        <dbReference type="EMBL" id="MQY21221.1"/>
    </source>
</evidence>
<sequence length="320" mass="33252">MKRATVGAMYVMPSQQTEARPNGDGGGRRLVGPGFAAVIGVGLLTSVYRFDGTSMVQYIFNMSGQAVLLTCVVAYLVAAVLTGALGFVFGARFPTAVTLSAIVVMLIGTALTALSPNAAVLLVGRVVGGLGAGAVIGVVAALLRRLGDRRGTAVAAALGILTALIAPGVGQLISEVTGFRVVYLVAVPFLLIALILTAVSGSSAKRPTQPILNGMPYPPQGPAQYPNPYGTQYPPQMPNQVSQGAQYPSQMPGQYSDQVPRGAQYPSQMPGQYPDQAPQSTQHPSQYPAPQDMQFPSQATVQYPSPAPNDTQGPPQPPPH</sequence>
<dbReference type="EMBL" id="WEGK01000009">
    <property type="protein sequence ID" value="MQY21221.1"/>
    <property type="molecule type" value="Genomic_DNA"/>
</dbReference>
<reference evidence="9 10" key="1">
    <citation type="submission" date="2019-10" db="EMBL/GenBank/DDBJ databases">
        <title>Nocardia macrotermitis sp. nov. and Nocardia aurantia sp. nov., isolated from the gut of fungus growing-termite Macrotermes natalensis.</title>
        <authorList>
            <person name="Benndorf R."/>
            <person name="Schwitalla J."/>
            <person name="Martin K."/>
            <person name="De Beer W."/>
            <person name="Kaster A.-K."/>
            <person name="Vollmers J."/>
            <person name="Poulsen M."/>
            <person name="Beemelmanns C."/>
        </authorList>
    </citation>
    <scope>NUCLEOTIDE SEQUENCE [LARGE SCALE GENOMIC DNA]</scope>
    <source>
        <strain evidence="9 10">RB20</strain>
    </source>
</reference>
<proteinExistence type="predicted"/>
<keyword evidence="4 7" id="KW-1133">Transmembrane helix</keyword>
<feature type="domain" description="Major facilitator superfamily (MFS) profile" evidence="8">
    <location>
        <begin position="1"/>
        <end position="320"/>
    </location>
</feature>
<feature type="region of interest" description="Disordered" evidence="6">
    <location>
        <begin position="204"/>
        <end position="320"/>
    </location>
</feature>
<dbReference type="Gene3D" id="1.20.1250.20">
    <property type="entry name" value="MFS general substrate transporter like domains"/>
    <property type="match status" value="1"/>
</dbReference>
<comment type="subcellular location">
    <subcellularLocation>
        <location evidence="1">Cell inner membrane</location>
        <topology evidence="1">Multi-pass membrane protein</topology>
    </subcellularLocation>
</comment>